<gene>
    <name evidence="3" type="ORF">Cgig2_002584</name>
</gene>
<feature type="compositionally biased region" description="Basic and acidic residues" evidence="1">
    <location>
        <begin position="47"/>
        <end position="57"/>
    </location>
</feature>
<keyword evidence="4" id="KW-1185">Reference proteome</keyword>
<dbReference type="OrthoDB" id="1417722at2759"/>
<accession>A0A9Q1GR12</accession>
<feature type="compositionally biased region" description="Basic and acidic residues" evidence="1">
    <location>
        <begin position="1"/>
        <end position="30"/>
    </location>
</feature>
<feature type="region of interest" description="Disordered" evidence="1">
    <location>
        <begin position="1"/>
        <end position="116"/>
    </location>
</feature>
<evidence type="ECO:0000259" key="2">
    <source>
        <dbReference type="Pfam" id="PF10536"/>
    </source>
</evidence>
<dbReference type="Pfam" id="PF10536">
    <property type="entry name" value="PMD"/>
    <property type="match status" value="1"/>
</dbReference>
<dbReference type="PANTHER" id="PTHR46033:SF1">
    <property type="entry name" value="PROTEIN MAIN-LIKE 2"/>
    <property type="match status" value="1"/>
</dbReference>
<dbReference type="InterPro" id="IPR044824">
    <property type="entry name" value="MAIN-like"/>
</dbReference>
<feature type="domain" description="Aminotransferase-like plant mobile" evidence="2">
    <location>
        <begin position="253"/>
        <end position="449"/>
    </location>
</feature>
<organism evidence="3 4">
    <name type="scientific">Carnegiea gigantea</name>
    <dbReference type="NCBI Taxonomy" id="171969"/>
    <lineage>
        <taxon>Eukaryota</taxon>
        <taxon>Viridiplantae</taxon>
        <taxon>Streptophyta</taxon>
        <taxon>Embryophyta</taxon>
        <taxon>Tracheophyta</taxon>
        <taxon>Spermatophyta</taxon>
        <taxon>Magnoliopsida</taxon>
        <taxon>eudicotyledons</taxon>
        <taxon>Gunneridae</taxon>
        <taxon>Pentapetalae</taxon>
        <taxon>Caryophyllales</taxon>
        <taxon>Cactineae</taxon>
        <taxon>Cactaceae</taxon>
        <taxon>Cactoideae</taxon>
        <taxon>Echinocereeae</taxon>
        <taxon>Carnegiea</taxon>
    </lineage>
</organism>
<comment type="caution">
    <text evidence="3">The sequence shown here is derived from an EMBL/GenBank/DDBJ whole genome shotgun (WGS) entry which is preliminary data.</text>
</comment>
<feature type="compositionally biased region" description="Polar residues" evidence="1">
    <location>
        <begin position="155"/>
        <end position="166"/>
    </location>
</feature>
<evidence type="ECO:0000256" key="1">
    <source>
        <dbReference type="SAM" id="MobiDB-lite"/>
    </source>
</evidence>
<dbReference type="GO" id="GO:0010073">
    <property type="term" value="P:meristem maintenance"/>
    <property type="evidence" value="ECO:0007669"/>
    <property type="project" value="InterPro"/>
</dbReference>
<evidence type="ECO:0000313" key="3">
    <source>
        <dbReference type="EMBL" id="KAJ8423038.1"/>
    </source>
</evidence>
<dbReference type="Proteomes" id="UP001153076">
    <property type="component" value="Unassembled WGS sequence"/>
</dbReference>
<protein>
    <recommendedName>
        <fullName evidence="2">Aminotransferase-like plant mobile domain-containing protein</fullName>
    </recommendedName>
</protein>
<dbReference type="PANTHER" id="PTHR46033">
    <property type="entry name" value="PROTEIN MAIN-LIKE 2"/>
    <property type="match status" value="1"/>
</dbReference>
<name>A0A9Q1GR12_9CARY</name>
<dbReference type="EMBL" id="JAKOGI010002072">
    <property type="protein sequence ID" value="KAJ8423038.1"/>
    <property type="molecule type" value="Genomic_DNA"/>
</dbReference>
<sequence length="459" mass="52148">MEGRVEVLQMERTHSKRRATVDGDKGETASKRHRMSREEEEEALNTLRRESHRRYVVDEDDDGGTSSGSDYMGEGSAGGGSTADCVSLESESDFGEDVGGGNNSEREGTSRRRGKRVHNVPKVEVVWKYLEEVNLMDSSGSDFEGGADGGGDDSPNASFVSNTDLDNVSDIEPEKGNRSTKVVPGQQRRGRRKAAGDGVVFGKHPLKGKKCGGVTTRRRSTIERVVSLNEAMSDVQKEAMMGTVLRPILNYRSFAMEQNLALALLKCWVPHSKAFRLADRLVPFSVFDILLLIGLPVTGEWVDFDDDKLMTDFGDMRVHEEEQEQLRRRKVGKGRKDKRVYKNFIAAMMYLCEKNTLEEQLELWLKLYTWLVLSILLFPRTVYGAAWELQQCANDVQGMSCYAWAEAVWQYMVYSLDDMQRRLCNPILHIQFNGFSLLIQVWFYEHTTRFHVFEKQTFS</sequence>
<feature type="region of interest" description="Disordered" evidence="1">
    <location>
        <begin position="140"/>
        <end position="199"/>
    </location>
</feature>
<proteinExistence type="predicted"/>
<dbReference type="AlphaFoldDB" id="A0A9Q1GR12"/>
<evidence type="ECO:0000313" key="4">
    <source>
        <dbReference type="Proteomes" id="UP001153076"/>
    </source>
</evidence>
<dbReference type="InterPro" id="IPR019557">
    <property type="entry name" value="AminoTfrase-like_pln_mobile"/>
</dbReference>
<reference evidence="3" key="1">
    <citation type="submission" date="2022-04" db="EMBL/GenBank/DDBJ databases">
        <title>Carnegiea gigantea Genome sequencing and assembly v2.</title>
        <authorList>
            <person name="Copetti D."/>
            <person name="Sanderson M.J."/>
            <person name="Burquez A."/>
            <person name="Wojciechowski M.F."/>
        </authorList>
    </citation>
    <scope>NUCLEOTIDE SEQUENCE</scope>
    <source>
        <strain evidence="3">SGP5-SGP5p</strain>
        <tissue evidence="3">Aerial part</tissue>
    </source>
</reference>